<sequence length="347" mass="39844">MTMSASGPDFVKWSEKFISQERGHRVVHYYLEDSSGDSYLAVVGIECSLRHMLYVIADEFYQMYEADKLQLSSLKWRSRREEVPEGDPYYLAGQAFVISGTLDSDFPYMQLSGIISLSIGRIRMLQRLFEMGLVKQFAQGHNSYIYWLSEPIMISLLQLNSADLIAKGNLYTRSREDATKSSVFSFNHRSYQLEALEKAKKDNTIIFLETGSEKTLIVVMLLRSYAFAIRKPLQHIVVFLIPTVIWVTQGLLDALPLVSNDSIARSALWSILQRVFCLAEENDDGSLDLHRLTLLLLDKQFLIDAMIRENKDLPIIFLPGEKFENINDQYCTLCAEEETYHFQGKLV</sequence>
<dbReference type="GO" id="GO:0005737">
    <property type="term" value="C:cytoplasm"/>
    <property type="evidence" value="ECO:0007669"/>
    <property type="project" value="TreeGrafter"/>
</dbReference>
<keyword evidence="2" id="KW-1185">Reference proteome</keyword>
<gene>
    <name evidence="1" type="ORF">ZIOFF_071405</name>
</gene>
<evidence type="ECO:0000313" key="1">
    <source>
        <dbReference type="EMBL" id="KAG6470340.1"/>
    </source>
</evidence>
<protein>
    <submittedName>
        <fullName evidence="1">Uncharacterized protein</fullName>
    </submittedName>
</protein>
<dbReference type="PANTHER" id="PTHR14074:SF16">
    <property type="entry name" value="ANTIVIRAL INNATE IMMUNE RESPONSE RECEPTOR RIG-I"/>
    <property type="match status" value="1"/>
</dbReference>
<dbReference type="AlphaFoldDB" id="A0A8J5ENM1"/>
<evidence type="ECO:0000313" key="2">
    <source>
        <dbReference type="Proteomes" id="UP000734854"/>
    </source>
</evidence>
<name>A0A8J5ENM1_ZINOF</name>
<dbReference type="Proteomes" id="UP000734854">
    <property type="component" value="Unassembled WGS sequence"/>
</dbReference>
<dbReference type="PANTHER" id="PTHR14074">
    <property type="entry name" value="HELICASE WITH DEATH DOMAIN-RELATED"/>
    <property type="match status" value="1"/>
</dbReference>
<organism evidence="1 2">
    <name type="scientific">Zingiber officinale</name>
    <name type="common">Ginger</name>
    <name type="synonym">Amomum zingiber</name>
    <dbReference type="NCBI Taxonomy" id="94328"/>
    <lineage>
        <taxon>Eukaryota</taxon>
        <taxon>Viridiplantae</taxon>
        <taxon>Streptophyta</taxon>
        <taxon>Embryophyta</taxon>
        <taxon>Tracheophyta</taxon>
        <taxon>Spermatophyta</taxon>
        <taxon>Magnoliopsida</taxon>
        <taxon>Liliopsida</taxon>
        <taxon>Zingiberales</taxon>
        <taxon>Zingiberaceae</taxon>
        <taxon>Zingiber</taxon>
    </lineage>
</organism>
<accession>A0A8J5ENM1</accession>
<dbReference type="InterPro" id="IPR027417">
    <property type="entry name" value="P-loop_NTPase"/>
</dbReference>
<dbReference type="SUPFAM" id="SSF52540">
    <property type="entry name" value="P-loop containing nucleoside triphosphate hydrolases"/>
    <property type="match status" value="1"/>
</dbReference>
<reference evidence="1 2" key="1">
    <citation type="submission" date="2020-08" db="EMBL/GenBank/DDBJ databases">
        <title>Plant Genome Project.</title>
        <authorList>
            <person name="Zhang R.-G."/>
        </authorList>
    </citation>
    <scope>NUCLEOTIDE SEQUENCE [LARGE SCALE GENOMIC DNA]</scope>
    <source>
        <tissue evidence="1">Rhizome</tissue>
    </source>
</reference>
<dbReference type="EMBL" id="JACMSC010000021">
    <property type="protein sequence ID" value="KAG6470340.1"/>
    <property type="molecule type" value="Genomic_DNA"/>
</dbReference>
<dbReference type="Gene3D" id="3.40.50.300">
    <property type="entry name" value="P-loop containing nucleotide triphosphate hydrolases"/>
    <property type="match status" value="1"/>
</dbReference>
<comment type="caution">
    <text evidence="1">The sequence shown here is derived from an EMBL/GenBank/DDBJ whole genome shotgun (WGS) entry which is preliminary data.</text>
</comment>
<proteinExistence type="predicted"/>
<dbReference type="InterPro" id="IPR051363">
    <property type="entry name" value="RLR_Helicase"/>
</dbReference>